<evidence type="ECO:0000313" key="4">
    <source>
        <dbReference type="Proteomes" id="UP000076717"/>
    </source>
</evidence>
<accession>A0A166HSS6</accession>
<feature type="transmembrane region" description="Helical" evidence="2">
    <location>
        <begin position="12"/>
        <end position="35"/>
    </location>
</feature>
<dbReference type="Proteomes" id="UP000076717">
    <property type="component" value="Unassembled WGS sequence"/>
</dbReference>
<proteinExistence type="predicted"/>
<evidence type="ECO:0000256" key="2">
    <source>
        <dbReference type="SAM" id="Phobius"/>
    </source>
</evidence>
<protein>
    <submittedName>
        <fullName evidence="3">Uncharacterized protein</fullName>
    </submittedName>
</protein>
<name>A0A166HSS6_9MICO</name>
<keyword evidence="4" id="KW-1185">Reference proteome</keyword>
<organism evidence="3 4">
    <name type="scientific">Rathayibacter tanaceti</name>
    <dbReference type="NCBI Taxonomy" id="1671680"/>
    <lineage>
        <taxon>Bacteria</taxon>
        <taxon>Bacillati</taxon>
        <taxon>Actinomycetota</taxon>
        <taxon>Actinomycetes</taxon>
        <taxon>Micrococcales</taxon>
        <taxon>Microbacteriaceae</taxon>
        <taxon>Rathayibacter</taxon>
    </lineage>
</organism>
<gene>
    <name evidence="3" type="ORF">ACH61_01769</name>
</gene>
<keyword evidence="2" id="KW-0812">Transmembrane</keyword>
<evidence type="ECO:0000313" key="3">
    <source>
        <dbReference type="EMBL" id="KZX21113.1"/>
    </source>
</evidence>
<keyword evidence="2" id="KW-0472">Membrane</keyword>
<feature type="region of interest" description="Disordered" evidence="1">
    <location>
        <begin position="68"/>
        <end position="94"/>
    </location>
</feature>
<dbReference type="AlphaFoldDB" id="A0A166HSS6"/>
<keyword evidence="2" id="KW-1133">Transmembrane helix</keyword>
<dbReference type="EMBL" id="LIIN01000054">
    <property type="protein sequence ID" value="KZX21113.1"/>
    <property type="molecule type" value="Genomic_DNA"/>
</dbReference>
<reference evidence="3 4" key="1">
    <citation type="submission" date="2015-08" db="EMBL/GenBank/DDBJ databases">
        <title>Draft Genome Sequence of Rathayibacter sp. Strain VKM Ac-2596 Isolated from Leaf Gall Induced by Plant-Parasitic Nematodes.</title>
        <authorList>
            <person name="Vasilenko O.V."/>
            <person name="Starodumova I.P."/>
            <person name="Tarlachkov S.V."/>
            <person name="Dorofeeva L.V."/>
            <person name="Evtushenko L.I."/>
        </authorList>
    </citation>
    <scope>NUCLEOTIDE SEQUENCE [LARGE SCALE GENOMIC DNA]</scope>
    <source>
        <strain evidence="3 4">VKM Ac-2596</strain>
    </source>
</reference>
<comment type="caution">
    <text evidence="3">The sequence shown here is derived from an EMBL/GenBank/DDBJ whole genome shotgun (WGS) entry which is preliminary data.</text>
</comment>
<sequence length="94" mass="10248">MTPEHVIIPDAYAFFWYAIPIAAAILLVSALVTIIRHSVSAPQRGWAGLLSLCSSPWSDRSCGCSTTEQSPGCRGSRLKHSQSEPNSDVRMTEE</sequence>
<evidence type="ECO:0000256" key="1">
    <source>
        <dbReference type="SAM" id="MobiDB-lite"/>
    </source>
</evidence>